<dbReference type="OrthoDB" id="6128564at2759"/>
<reference evidence="3" key="1">
    <citation type="submission" date="2018-11" db="EMBL/GenBank/DDBJ databases">
        <authorList>
            <person name="Alioto T."/>
            <person name="Alioto T."/>
        </authorList>
    </citation>
    <scope>NUCLEOTIDE SEQUENCE</scope>
</reference>
<evidence type="ECO:0000313" key="4">
    <source>
        <dbReference type="Proteomes" id="UP000596742"/>
    </source>
</evidence>
<accession>A0A8B6E3T5</accession>
<dbReference type="AlphaFoldDB" id="A0A8B6E3T5"/>
<sequence>MDKKAPESVVKVNEKENQRQKNKYKEPRFVRGSRIYRKECTVRIDNIPNWKYSATKVIEILENLCGENTILAVVPSENKLSYEVTTDDEDTAIKMTNGVEIGEDKFNCIFQFNDVVVVSIMHLPAYMDDEEILQPLINKGCEIKSDLFRHVHPRTQVADGTRYVHVKFPPGMVSLPWSMKFETGLGPKFFRVVHNHQRTLCNKCGSPHHKYRQCPQLICEGCDEQGHKMRECTAKKCDTCRSLPNRCFCKKEDDGICPYCRGKPCVCYCAVCKQHYNDCSCGVQGTTGSGIDINEQVDEIIQIDENENEMEGNDEALVSRQDGSDDQLPEEDGEDNEEANMVDELDVRNNGDNISREEANDEFKGSCANRDQEE</sequence>
<organism evidence="3 4">
    <name type="scientific">Mytilus galloprovincialis</name>
    <name type="common">Mediterranean mussel</name>
    <dbReference type="NCBI Taxonomy" id="29158"/>
    <lineage>
        <taxon>Eukaryota</taxon>
        <taxon>Metazoa</taxon>
        <taxon>Spiralia</taxon>
        <taxon>Lophotrochozoa</taxon>
        <taxon>Mollusca</taxon>
        <taxon>Bivalvia</taxon>
        <taxon>Autobranchia</taxon>
        <taxon>Pteriomorphia</taxon>
        <taxon>Mytilida</taxon>
        <taxon>Mytiloidea</taxon>
        <taxon>Mytilidae</taxon>
        <taxon>Mytilinae</taxon>
        <taxon>Mytilus</taxon>
    </lineage>
</organism>
<feature type="compositionally biased region" description="Basic and acidic residues" evidence="1">
    <location>
        <begin position="345"/>
        <end position="364"/>
    </location>
</feature>
<dbReference type="Proteomes" id="UP000596742">
    <property type="component" value="Unassembled WGS sequence"/>
</dbReference>
<evidence type="ECO:0000259" key="2">
    <source>
        <dbReference type="SMART" id="SM00343"/>
    </source>
</evidence>
<dbReference type="GO" id="GO:0003676">
    <property type="term" value="F:nucleic acid binding"/>
    <property type="evidence" value="ECO:0007669"/>
    <property type="project" value="InterPro"/>
</dbReference>
<feature type="domain" description="CCHC-type" evidence="2">
    <location>
        <begin position="218"/>
        <end position="234"/>
    </location>
</feature>
<dbReference type="SMART" id="SM00343">
    <property type="entry name" value="ZnF_C2HC"/>
    <property type="match status" value="2"/>
</dbReference>
<feature type="compositionally biased region" description="Acidic residues" evidence="1">
    <location>
        <begin position="324"/>
        <end position="344"/>
    </location>
</feature>
<dbReference type="SUPFAM" id="SSF57756">
    <property type="entry name" value="Retrovirus zinc finger-like domains"/>
    <property type="match status" value="1"/>
</dbReference>
<feature type="region of interest" description="Disordered" evidence="1">
    <location>
        <begin position="1"/>
        <end position="22"/>
    </location>
</feature>
<dbReference type="EMBL" id="UYJE01004400">
    <property type="protein sequence ID" value="VDI27744.1"/>
    <property type="molecule type" value="Genomic_DNA"/>
</dbReference>
<name>A0A8B6E3T5_MYTGA</name>
<protein>
    <recommendedName>
        <fullName evidence="2">CCHC-type domain-containing protein</fullName>
    </recommendedName>
</protein>
<gene>
    <name evidence="3" type="ORF">MGAL_10B081918</name>
</gene>
<proteinExistence type="predicted"/>
<dbReference type="GO" id="GO:0008270">
    <property type="term" value="F:zinc ion binding"/>
    <property type="evidence" value="ECO:0007669"/>
    <property type="project" value="InterPro"/>
</dbReference>
<dbReference type="InterPro" id="IPR036875">
    <property type="entry name" value="Znf_CCHC_sf"/>
</dbReference>
<dbReference type="InterPro" id="IPR001878">
    <property type="entry name" value="Znf_CCHC"/>
</dbReference>
<evidence type="ECO:0000256" key="1">
    <source>
        <dbReference type="SAM" id="MobiDB-lite"/>
    </source>
</evidence>
<keyword evidence="4" id="KW-1185">Reference proteome</keyword>
<feature type="domain" description="CCHC-type" evidence="2">
    <location>
        <begin position="200"/>
        <end position="216"/>
    </location>
</feature>
<evidence type="ECO:0000313" key="3">
    <source>
        <dbReference type="EMBL" id="VDI27744.1"/>
    </source>
</evidence>
<comment type="caution">
    <text evidence="3">The sequence shown here is derived from an EMBL/GenBank/DDBJ whole genome shotgun (WGS) entry which is preliminary data.</text>
</comment>
<feature type="region of interest" description="Disordered" evidence="1">
    <location>
        <begin position="318"/>
        <end position="374"/>
    </location>
</feature>